<feature type="transmembrane region" description="Helical" evidence="1">
    <location>
        <begin position="86"/>
        <end position="112"/>
    </location>
</feature>
<proteinExistence type="predicted"/>
<name>Q98L29_RHILO</name>
<protein>
    <submittedName>
        <fullName evidence="2">Mll1204 protein</fullName>
    </submittedName>
</protein>
<evidence type="ECO:0000256" key="1">
    <source>
        <dbReference type="SAM" id="Phobius"/>
    </source>
</evidence>
<accession>Q98L29</accession>
<keyword evidence="1" id="KW-1133">Transmembrane helix</keyword>
<dbReference type="KEGG" id="mlo:mll1204"/>
<keyword evidence="1" id="KW-0472">Membrane</keyword>
<keyword evidence="1" id="KW-0812">Transmembrane</keyword>
<reference evidence="2 3" key="1">
    <citation type="journal article" date="2000" name="DNA Res.">
        <title>Complete genome structure of the nitrogen-fixing symbiotic bacterium Mesorhizobium loti.</title>
        <authorList>
            <person name="Kaneko T."/>
            <person name="Nakamura Y."/>
            <person name="Sato S."/>
            <person name="Asamizu E."/>
            <person name="Kato T."/>
            <person name="Sasamoto S."/>
            <person name="Watanabe A."/>
            <person name="Idesawa K."/>
            <person name="Ishikawa A."/>
            <person name="Kawashima K."/>
            <person name="Kimura T."/>
            <person name="Kishida Y."/>
            <person name="Kiyokawa C."/>
            <person name="Kohara M."/>
            <person name="Matsumoto M."/>
            <person name="Matsuno A."/>
            <person name="Mochizuki Y."/>
            <person name="Nakayama S."/>
            <person name="Nakazaki N."/>
            <person name="Shimpo S."/>
            <person name="Sugimoto M."/>
            <person name="Takeuchi C."/>
            <person name="Yamada M."/>
            <person name="Tabata S."/>
        </authorList>
    </citation>
    <scope>NUCLEOTIDE SEQUENCE [LARGE SCALE GENOMIC DNA]</scope>
    <source>
        <strain evidence="3">LMG 29417 / CECT 9101 / MAFF 303099</strain>
    </source>
</reference>
<dbReference type="Proteomes" id="UP000000552">
    <property type="component" value="Chromosome"/>
</dbReference>
<dbReference type="eggNOG" id="COG0515">
    <property type="taxonomic scope" value="Bacteria"/>
</dbReference>
<dbReference type="Pfam" id="PF08695">
    <property type="entry name" value="Coa1"/>
    <property type="match status" value="1"/>
</dbReference>
<dbReference type="InterPro" id="IPR014807">
    <property type="entry name" value="Coa1"/>
</dbReference>
<gene>
    <name evidence="2" type="ordered locus">mll1204</name>
</gene>
<feature type="transmembrane region" description="Helical" evidence="1">
    <location>
        <begin position="32"/>
        <end position="61"/>
    </location>
</feature>
<evidence type="ECO:0000313" key="3">
    <source>
        <dbReference type="Proteomes" id="UP000000552"/>
    </source>
</evidence>
<dbReference type="EMBL" id="BA000012">
    <property type="protein sequence ID" value="BAB48634.1"/>
    <property type="molecule type" value="Genomic_DNA"/>
</dbReference>
<sequence length="218" mass="23688">MGDIMAGQPLNQPAEIPAELDRWNWGAFFLNWIWGIGNSTFIALLALIPVVNLVMIFVLGARGSRWAWQNRAWRDAEQFRKTQRNWAIAGLAVWVLSIGGCATAVGSIPFMLKGSDAYHMTMDAVRSDTRVKAAIGDGVTDNFWIGGHLNVSANGTGDAQFSIPVHGARGKATVFSHLVRNAGTWSMRLLVVRVDGVDTPIVLTNEDHVPIPNAAIGI</sequence>
<dbReference type="HOGENOM" id="CLU_1353032_0_0_5"/>
<organism evidence="2 3">
    <name type="scientific">Mesorhizobium japonicum (strain LMG 29417 / CECT 9101 / MAFF 303099)</name>
    <name type="common">Mesorhizobium loti (strain MAFF 303099)</name>
    <dbReference type="NCBI Taxonomy" id="266835"/>
    <lineage>
        <taxon>Bacteria</taxon>
        <taxon>Pseudomonadati</taxon>
        <taxon>Pseudomonadota</taxon>
        <taxon>Alphaproteobacteria</taxon>
        <taxon>Hyphomicrobiales</taxon>
        <taxon>Phyllobacteriaceae</taxon>
        <taxon>Mesorhizobium</taxon>
    </lineage>
</organism>
<dbReference type="AlphaFoldDB" id="Q98L29"/>
<evidence type="ECO:0000313" key="2">
    <source>
        <dbReference type="EMBL" id="BAB48634.1"/>
    </source>
</evidence>